<accession>A0A8K0WGY9</accession>
<dbReference type="AlphaFoldDB" id="A0A8K0WGY9"/>
<dbReference type="Proteomes" id="UP000813427">
    <property type="component" value="Unassembled WGS sequence"/>
</dbReference>
<proteinExistence type="predicted"/>
<name>A0A8K0WGY9_9HYPO</name>
<sequence>MALNKCRLLESRNIADALALFYLPSIETLSVLIDNPTVFPWPFSSLPSPTTLESLEIFRLLESRLAPILSVTNNLKKLRYN</sequence>
<reference evidence="1" key="1">
    <citation type="journal article" date="2021" name="Nat. Commun.">
        <title>Genetic determinants of endophytism in the Arabidopsis root mycobiome.</title>
        <authorList>
            <person name="Mesny F."/>
            <person name="Miyauchi S."/>
            <person name="Thiergart T."/>
            <person name="Pickel B."/>
            <person name="Atanasova L."/>
            <person name="Karlsson M."/>
            <person name="Huettel B."/>
            <person name="Barry K.W."/>
            <person name="Haridas S."/>
            <person name="Chen C."/>
            <person name="Bauer D."/>
            <person name="Andreopoulos W."/>
            <person name="Pangilinan J."/>
            <person name="LaButti K."/>
            <person name="Riley R."/>
            <person name="Lipzen A."/>
            <person name="Clum A."/>
            <person name="Drula E."/>
            <person name="Henrissat B."/>
            <person name="Kohler A."/>
            <person name="Grigoriev I.V."/>
            <person name="Martin F.M."/>
            <person name="Hacquard S."/>
        </authorList>
    </citation>
    <scope>NUCLEOTIDE SEQUENCE</scope>
    <source>
        <strain evidence="1">MPI-SDFR-AT-0068</strain>
    </source>
</reference>
<gene>
    <name evidence="1" type="ORF">BKA59DRAFT_122035</name>
</gene>
<comment type="caution">
    <text evidence="1">The sequence shown here is derived from an EMBL/GenBank/DDBJ whole genome shotgun (WGS) entry which is preliminary data.</text>
</comment>
<protein>
    <submittedName>
        <fullName evidence="1">Uncharacterized protein</fullName>
    </submittedName>
</protein>
<keyword evidence="2" id="KW-1185">Reference proteome</keyword>
<evidence type="ECO:0000313" key="2">
    <source>
        <dbReference type="Proteomes" id="UP000813427"/>
    </source>
</evidence>
<dbReference type="OrthoDB" id="4191831at2759"/>
<dbReference type="EMBL" id="JAGPXF010000002">
    <property type="protein sequence ID" value="KAH7257885.1"/>
    <property type="molecule type" value="Genomic_DNA"/>
</dbReference>
<organism evidence="1 2">
    <name type="scientific">Fusarium tricinctum</name>
    <dbReference type="NCBI Taxonomy" id="61284"/>
    <lineage>
        <taxon>Eukaryota</taxon>
        <taxon>Fungi</taxon>
        <taxon>Dikarya</taxon>
        <taxon>Ascomycota</taxon>
        <taxon>Pezizomycotina</taxon>
        <taxon>Sordariomycetes</taxon>
        <taxon>Hypocreomycetidae</taxon>
        <taxon>Hypocreales</taxon>
        <taxon>Nectriaceae</taxon>
        <taxon>Fusarium</taxon>
        <taxon>Fusarium tricinctum species complex</taxon>
    </lineage>
</organism>
<evidence type="ECO:0000313" key="1">
    <source>
        <dbReference type="EMBL" id="KAH7257885.1"/>
    </source>
</evidence>